<comment type="miscellaneous">
    <text evidence="6">In the reaction, the free carboxyl group of octanoic acid is attached via an amide linkage to the epsilon-amino group of a specific lysine residue of lipoyl domains of lipoate-dependent enzymes.</text>
</comment>
<feature type="binding site" evidence="6 9">
    <location>
        <begin position="155"/>
        <end position="157"/>
    </location>
    <ligand>
        <name>substrate</name>
    </ligand>
</feature>
<comment type="subcellular location">
    <subcellularLocation>
        <location evidence="6">Cytoplasm</location>
    </subcellularLocation>
</comment>
<comment type="function">
    <text evidence="5 6 7">Catalyzes the transfer of endogenously produced octanoic acid from octanoyl-acyl-carrier-protein onto the lipoyl domains of lipoate-dependent enzymes. Lipoyl-ACP can also act as a substrate although octanoyl-ACP is likely to be the physiological substrate.</text>
</comment>
<dbReference type="InterPro" id="IPR020605">
    <property type="entry name" value="Octanoyltransferase_CS"/>
</dbReference>
<protein>
    <recommendedName>
        <fullName evidence="6 7">Octanoyltransferase</fullName>
        <ecNumber evidence="6 7">2.3.1.181</ecNumber>
    </recommendedName>
    <alternativeName>
        <fullName evidence="6">Lipoate-protein ligase B</fullName>
    </alternativeName>
    <alternativeName>
        <fullName evidence="6">Lipoyl/octanoyl transferase</fullName>
    </alternativeName>
    <alternativeName>
        <fullName evidence="6">Octanoyl-[acyl-carrier-protein]-protein N-octanoyltransferase</fullName>
    </alternativeName>
</protein>
<accession>A0A1I1TUF4</accession>
<feature type="binding site" evidence="6 9">
    <location>
        <begin position="142"/>
        <end position="144"/>
    </location>
    <ligand>
        <name>substrate</name>
    </ligand>
</feature>
<feature type="domain" description="BPL/LPL catalytic" evidence="11">
    <location>
        <begin position="36"/>
        <end position="211"/>
    </location>
</feature>
<keyword evidence="13" id="KW-1185">Reference proteome</keyword>
<dbReference type="Gene3D" id="3.30.930.10">
    <property type="entry name" value="Bira Bifunctional Protein, Domain 2"/>
    <property type="match status" value="1"/>
</dbReference>
<evidence type="ECO:0000256" key="5">
    <source>
        <dbReference type="ARBA" id="ARBA00024732"/>
    </source>
</evidence>
<proteinExistence type="inferred from homology"/>
<keyword evidence="2 6" id="KW-0963">Cytoplasm</keyword>
<dbReference type="SUPFAM" id="SSF55681">
    <property type="entry name" value="Class II aaRS and biotin synthetases"/>
    <property type="match status" value="1"/>
</dbReference>
<gene>
    <name evidence="6" type="primary">lipB</name>
    <name evidence="12" type="ORF">SAMN05660831_01951</name>
</gene>
<comment type="catalytic activity">
    <reaction evidence="6 7">
        <text>octanoyl-[ACP] + L-lysyl-[protein] = N(6)-octanoyl-L-lysyl-[protein] + holo-[ACP] + H(+)</text>
        <dbReference type="Rhea" id="RHEA:17665"/>
        <dbReference type="Rhea" id="RHEA-COMP:9636"/>
        <dbReference type="Rhea" id="RHEA-COMP:9685"/>
        <dbReference type="Rhea" id="RHEA-COMP:9752"/>
        <dbReference type="Rhea" id="RHEA-COMP:9928"/>
        <dbReference type="ChEBI" id="CHEBI:15378"/>
        <dbReference type="ChEBI" id="CHEBI:29969"/>
        <dbReference type="ChEBI" id="CHEBI:64479"/>
        <dbReference type="ChEBI" id="CHEBI:78463"/>
        <dbReference type="ChEBI" id="CHEBI:78809"/>
        <dbReference type="EC" id="2.3.1.181"/>
    </reaction>
</comment>
<dbReference type="InterPro" id="IPR045864">
    <property type="entry name" value="aa-tRNA-synth_II/BPL/LPL"/>
</dbReference>
<feature type="site" description="Lowers pKa of active site Cys" evidence="6 10">
    <location>
        <position position="139"/>
    </location>
</feature>
<dbReference type="GO" id="GO:0005737">
    <property type="term" value="C:cytoplasm"/>
    <property type="evidence" value="ECO:0007669"/>
    <property type="project" value="UniProtKB-SubCell"/>
</dbReference>
<dbReference type="InterPro" id="IPR004143">
    <property type="entry name" value="BPL_LPL_catalytic"/>
</dbReference>
<dbReference type="PANTHER" id="PTHR10993">
    <property type="entry name" value="OCTANOYLTRANSFERASE"/>
    <property type="match status" value="1"/>
</dbReference>
<dbReference type="EMBL" id="FOMJ01000006">
    <property type="protein sequence ID" value="SFD60083.1"/>
    <property type="molecule type" value="Genomic_DNA"/>
</dbReference>
<evidence type="ECO:0000256" key="10">
    <source>
        <dbReference type="PIRSR" id="PIRSR016262-3"/>
    </source>
</evidence>
<dbReference type="PROSITE" id="PS51733">
    <property type="entry name" value="BPL_LPL_CATALYTIC"/>
    <property type="match status" value="1"/>
</dbReference>
<feature type="binding site" evidence="6 9">
    <location>
        <begin position="75"/>
        <end position="82"/>
    </location>
    <ligand>
        <name>substrate</name>
    </ligand>
</feature>
<dbReference type="EC" id="2.3.1.181" evidence="6 7"/>
<dbReference type="CDD" id="cd16444">
    <property type="entry name" value="LipB"/>
    <property type="match status" value="1"/>
</dbReference>
<dbReference type="HAMAP" id="MF_00013">
    <property type="entry name" value="LipB"/>
    <property type="match status" value="1"/>
</dbReference>
<dbReference type="PANTHER" id="PTHR10993:SF7">
    <property type="entry name" value="LIPOYLTRANSFERASE 2, MITOCHONDRIAL-RELATED"/>
    <property type="match status" value="1"/>
</dbReference>
<evidence type="ECO:0000256" key="9">
    <source>
        <dbReference type="PIRSR" id="PIRSR016262-2"/>
    </source>
</evidence>
<feature type="active site" description="Acyl-thioester intermediate" evidence="6 8">
    <location>
        <position position="173"/>
    </location>
</feature>
<comment type="pathway">
    <text evidence="1 6 7">Protein modification; protein lipoylation via endogenous pathway; protein N(6)-(lipoyl)lysine from octanoyl-[acyl-carrier-protein]: step 1/2.</text>
</comment>
<evidence type="ECO:0000259" key="11">
    <source>
        <dbReference type="PROSITE" id="PS51733"/>
    </source>
</evidence>
<dbReference type="PROSITE" id="PS01313">
    <property type="entry name" value="LIPB"/>
    <property type="match status" value="1"/>
</dbReference>
<evidence type="ECO:0000256" key="6">
    <source>
        <dbReference type="HAMAP-Rule" id="MF_00013"/>
    </source>
</evidence>
<evidence type="ECO:0000313" key="12">
    <source>
        <dbReference type="EMBL" id="SFD60083.1"/>
    </source>
</evidence>
<dbReference type="NCBIfam" id="TIGR00214">
    <property type="entry name" value="lipB"/>
    <property type="match status" value="1"/>
</dbReference>
<sequence>MTGTVSGTGLLLRRLGQREYESTWAAMRAFTEGRTEATPDELWLLEHPPVFTLGRNAAREHLLDPGDIPTVAVDRGGQVTYHGPGQAVLYTLVDLRRRGLGVRALVDALEGATVDWLAAQGIAAATRRDAPGVYVEGAKIASLGLRVRHGRAYHGLALNVDADLAPFDRINPCGYRGLPVTRLADLGVETTPEAAGAGVAGKLAERLGSRIRPTEGADHAG</sequence>
<evidence type="ECO:0000256" key="1">
    <source>
        <dbReference type="ARBA" id="ARBA00004821"/>
    </source>
</evidence>
<name>A0A1I1TUF4_9GAMM</name>
<evidence type="ECO:0000256" key="8">
    <source>
        <dbReference type="PIRSR" id="PIRSR016262-1"/>
    </source>
</evidence>
<keyword evidence="4 6" id="KW-0012">Acyltransferase</keyword>
<dbReference type="RefSeq" id="WP_275886933.1">
    <property type="nucleotide sequence ID" value="NZ_FOMJ01000006.1"/>
</dbReference>
<dbReference type="UniPathway" id="UPA00538">
    <property type="reaction ID" value="UER00592"/>
</dbReference>
<evidence type="ECO:0000313" key="13">
    <source>
        <dbReference type="Proteomes" id="UP000198611"/>
    </source>
</evidence>
<dbReference type="Pfam" id="PF21948">
    <property type="entry name" value="LplA-B_cat"/>
    <property type="match status" value="1"/>
</dbReference>
<dbReference type="NCBIfam" id="NF010922">
    <property type="entry name" value="PRK14342.1"/>
    <property type="match status" value="1"/>
</dbReference>
<reference evidence="12 13" key="1">
    <citation type="submission" date="2016-10" db="EMBL/GenBank/DDBJ databases">
        <authorList>
            <person name="de Groot N.N."/>
        </authorList>
    </citation>
    <scope>NUCLEOTIDE SEQUENCE [LARGE SCALE GENOMIC DNA]</scope>
    <source>
        <strain evidence="12 13">HL3</strain>
    </source>
</reference>
<dbReference type="GO" id="GO:0009249">
    <property type="term" value="P:protein lipoylation"/>
    <property type="evidence" value="ECO:0007669"/>
    <property type="project" value="InterPro"/>
</dbReference>
<organism evidence="12 13">
    <name type="scientific">Thiohalospira halophila DSM 15071</name>
    <dbReference type="NCBI Taxonomy" id="1123397"/>
    <lineage>
        <taxon>Bacteria</taxon>
        <taxon>Pseudomonadati</taxon>
        <taxon>Pseudomonadota</taxon>
        <taxon>Gammaproteobacteria</taxon>
        <taxon>Thiohalospirales</taxon>
        <taxon>Thiohalospiraceae</taxon>
        <taxon>Thiohalospira</taxon>
    </lineage>
</organism>
<keyword evidence="3 6" id="KW-0808">Transferase</keyword>
<dbReference type="AlphaFoldDB" id="A0A1I1TUF4"/>
<dbReference type="InterPro" id="IPR000544">
    <property type="entry name" value="Octanoyltransferase"/>
</dbReference>
<dbReference type="FunFam" id="3.30.930.10:FF:000020">
    <property type="entry name" value="Octanoyltransferase"/>
    <property type="match status" value="1"/>
</dbReference>
<evidence type="ECO:0000256" key="3">
    <source>
        <dbReference type="ARBA" id="ARBA00022679"/>
    </source>
</evidence>
<evidence type="ECO:0000256" key="2">
    <source>
        <dbReference type="ARBA" id="ARBA00022490"/>
    </source>
</evidence>
<dbReference type="PIRSF" id="PIRSF016262">
    <property type="entry name" value="LPLase"/>
    <property type="match status" value="1"/>
</dbReference>
<dbReference type="Proteomes" id="UP000198611">
    <property type="component" value="Unassembled WGS sequence"/>
</dbReference>
<evidence type="ECO:0000256" key="7">
    <source>
        <dbReference type="PIRNR" id="PIRNR016262"/>
    </source>
</evidence>
<evidence type="ECO:0000256" key="4">
    <source>
        <dbReference type="ARBA" id="ARBA00023315"/>
    </source>
</evidence>
<dbReference type="STRING" id="1123397.SAMN05660831_01951"/>
<dbReference type="GO" id="GO:0033819">
    <property type="term" value="F:lipoyl(octanoyl) transferase activity"/>
    <property type="evidence" value="ECO:0007669"/>
    <property type="project" value="UniProtKB-EC"/>
</dbReference>
<comment type="similarity">
    <text evidence="6 7">Belongs to the LipB family.</text>
</comment>